<organism evidence="3 4">
    <name type="scientific">Devosia subaequoris</name>
    <dbReference type="NCBI Taxonomy" id="395930"/>
    <lineage>
        <taxon>Bacteria</taxon>
        <taxon>Pseudomonadati</taxon>
        <taxon>Pseudomonadota</taxon>
        <taxon>Alphaproteobacteria</taxon>
        <taxon>Hyphomicrobiales</taxon>
        <taxon>Devosiaceae</taxon>
        <taxon>Devosia</taxon>
    </lineage>
</organism>
<dbReference type="PROSITE" id="PS50830">
    <property type="entry name" value="TNASE_3"/>
    <property type="match status" value="1"/>
</dbReference>
<dbReference type="Gene3D" id="2.40.50.90">
    <property type="match status" value="1"/>
</dbReference>
<keyword evidence="1" id="KW-0812">Transmembrane</keyword>
<feature type="domain" description="TNase-like" evidence="2">
    <location>
        <begin position="75"/>
        <end position="171"/>
    </location>
</feature>
<evidence type="ECO:0000313" key="3">
    <source>
        <dbReference type="EMBL" id="MBB4051594.1"/>
    </source>
</evidence>
<gene>
    <name evidence="3" type="ORF">GGR20_001230</name>
</gene>
<dbReference type="GO" id="GO:0004519">
    <property type="term" value="F:endonuclease activity"/>
    <property type="evidence" value="ECO:0007669"/>
    <property type="project" value="UniProtKB-KW"/>
</dbReference>
<dbReference type="InterPro" id="IPR035437">
    <property type="entry name" value="SNase_OB-fold_sf"/>
</dbReference>
<dbReference type="Pfam" id="PF00565">
    <property type="entry name" value="SNase"/>
    <property type="match status" value="1"/>
</dbReference>
<dbReference type="Proteomes" id="UP000547011">
    <property type="component" value="Unassembled WGS sequence"/>
</dbReference>
<dbReference type="InterPro" id="IPR016071">
    <property type="entry name" value="Staphylococal_nuclease_OB-fold"/>
</dbReference>
<reference evidence="3 4" key="1">
    <citation type="submission" date="2020-08" db="EMBL/GenBank/DDBJ databases">
        <title>Genomic Encyclopedia of Type Strains, Phase IV (KMG-IV): sequencing the most valuable type-strain genomes for metagenomic binning, comparative biology and taxonomic classification.</title>
        <authorList>
            <person name="Goeker M."/>
        </authorList>
    </citation>
    <scope>NUCLEOTIDE SEQUENCE [LARGE SCALE GENOMIC DNA]</scope>
    <source>
        <strain evidence="3 4">DSM 23447</strain>
    </source>
</reference>
<evidence type="ECO:0000256" key="1">
    <source>
        <dbReference type="SAM" id="Phobius"/>
    </source>
</evidence>
<name>A0A7W6NAL5_9HYPH</name>
<dbReference type="AlphaFoldDB" id="A0A7W6NAL5"/>
<sequence length="182" mass="19837">MNTTRQGLTRNGGRRRRNRLLDTLPLLPLALIAVGVGGGVTTMLDGFGLSDWLLGARQGAALAVSQLYSGQFGICSGSVRVTCVVDGDTFWLEGTKIRIADINTPEVSSPQCSHEAALGRRATERLRELLSAAPFALVRDGRDEDRYGRKLRVAMRDGHSLGAQLVAEGLAHEWEGYRRSWC</sequence>
<keyword evidence="3" id="KW-0378">Hydrolase</keyword>
<evidence type="ECO:0000259" key="2">
    <source>
        <dbReference type="PROSITE" id="PS50830"/>
    </source>
</evidence>
<feature type="transmembrane region" description="Helical" evidence="1">
    <location>
        <begin position="20"/>
        <end position="40"/>
    </location>
</feature>
<protein>
    <submittedName>
        <fullName evidence="3">Endonuclease YncB(Thermonuclease family)</fullName>
    </submittedName>
</protein>
<keyword evidence="1" id="KW-0472">Membrane</keyword>
<keyword evidence="3" id="KW-0255">Endonuclease</keyword>
<dbReference type="RefSeq" id="WP_246349456.1">
    <property type="nucleotide sequence ID" value="NZ_JACIEW010000002.1"/>
</dbReference>
<accession>A0A7W6NAL5</accession>
<keyword evidence="4" id="KW-1185">Reference proteome</keyword>
<proteinExistence type="predicted"/>
<dbReference type="EMBL" id="JACIEW010000002">
    <property type="protein sequence ID" value="MBB4051594.1"/>
    <property type="molecule type" value="Genomic_DNA"/>
</dbReference>
<keyword evidence="1" id="KW-1133">Transmembrane helix</keyword>
<evidence type="ECO:0000313" key="4">
    <source>
        <dbReference type="Proteomes" id="UP000547011"/>
    </source>
</evidence>
<comment type="caution">
    <text evidence="3">The sequence shown here is derived from an EMBL/GenBank/DDBJ whole genome shotgun (WGS) entry which is preliminary data.</text>
</comment>
<keyword evidence="3" id="KW-0540">Nuclease</keyword>
<dbReference type="SUPFAM" id="SSF50199">
    <property type="entry name" value="Staphylococcal nuclease"/>
    <property type="match status" value="1"/>
</dbReference>